<name>A0A1H5X7V0_9EURY</name>
<dbReference type="EMBL" id="FNVN01000001">
    <property type="protein sequence ID" value="SEG07814.1"/>
    <property type="molecule type" value="Genomic_DNA"/>
</dbReference>
<reference evidence="2 3" key="1">
    <citation type="submission" date="2016-10" db="EMBL/GenBank/DDBJ databases">
        <authorList>
            <person name="de Groot N.N."/>
        </authorList>
    </citation>
    <scope>NUCLEOTIDE SEQUENCE [LARGE SCALE GENOMIC DNA]</scope>
    <source>
        <strain evidence="2 3">CGMCC 1.10331</strain>
    </source>
</reference>
<evidence type="ECO:0000256" key="1">
    <source>
        <dbReference type="SAM" id="MobiDB-lite"/>
    </source>
</evidence>
<evidence type="ECO:0000313" key="3">
    <source>
        <dbReference type="Proteomes" id="UP000236740"/>
    </source>
</evidence>
<evidence type="ECO:0000313" key="2">
    <source>
        <dbReference type="EMBL" id="SEG07814.1"/>
    </source>
</evidence>
<protein>
    <submittedName>
        <fullName evidence="2">Uncharacterized protein</fullName>
    </submittedName>
</protein>
<gene>
    <name evidence="2" type="ORF">SAMN04488133_1526</name>
</gene>
<sequence length="86" mass="9454">MSRMHIVRHKYIGKIDCGVGVGAGEPGDIRVTRSAFRRRSDRAGRDTEPFDPIGAPTGTVERGETGELERDGWSRVVRSGIDREGT</sequence>
<dbReference type="AlphaFoldDB" id="A0A1H5X7V0"/>
<dbReference type="Proteomes" id="UP000236740">
    <property type="component" value="Unassembled WGS sequence"/>
</dbReference>
<feature type="compositionally biased region" description="Basic and acidic residues" evidence="1">
    <location>
        <begin position="61"/>
        <end position="72"/>
    </location>
</feature>
<keyword evidence="3" id="KW-1185">Reference proteome</keyword>
<accession>A0A1H5X7V0</accession>
<proteinExistence type="predicted"/>
<feature type="region of interest" description="Disordered" evidence="1">
    <location>
        <begin position="37"/>
        <end position="72"/>
    </location>
</feature>
<organism evidence="2 3">
    <name type="scientific">Halobellus limi</name>
    <dbReference type="NCBI Taxonomy" id="699433"/>
    <lineage>
        <taxon>Archaea</taxon>
        <taxon>Methanobacteriati</taxon>
        <taxon>Methanobacteriota</taxon>
        <taxon>Stenosarchaea group</taxon>
        <taxon>Halobacteria</taxon>
        <taxon>Halobacteriales</taxon>
        <taxon>Haloferacaceae</taxon>
        <taxon>Halobellus</taxon>
    </lineage>
</organism>